<accession>A0A975SXL7</accession>
<reference evidence="1" key="1">
    <citation type="submission" date="2021-06" db="EMBL/GenBank/DDBJ databases">
        <title>Complete genome sequence of Nocardioides sp. G188.</title>
        <authorList>
            <person name="Im W.-T."/>
        </authorList>
    </citation>
    <scope>NUCLEOTIDE SEQUENCE</scope>
    <source>
        <strain evidence="1">G188</strain>
    </source>
</reference>
<protein>
    <submittedName>
        <fullName evidence="1">Uncharacterized protein</fullName>
    </submittedName>
</protein>
<dbReference type="RefSeq" id="WP_216939324.1">
    <property type="nucleotide sequence ID" value="NZ_CP077062.1"/>
</dbReference>
<dbReference type="EMBL" id="CP077062">
    <property type="protein sequence ID" value="QWZ07814.1"/>
    <property type="molecule type" value="Genomic_DNA"/>
</dbReference>
<dbReference type="Proteomes" id="UP000683575">
    <property type="component" value="Chromosome"/>
</dbReference>
<dbReference type="KEGG" id="nps:KRR39_20880"/>
<evidence type="ECO:0000313" key="2">
    <source>
        <dbReference type="Proteomes" id="UP000683575"/>
    </source>
</evidence>
<sequence length="287" mass="31525">MQTGFPVDLRGESIARRDHAGPYGDVEMKAARIIERATGAQVVLQDDNVGPPKPDLRLEYGDGRRGIGEVVTVTDPARAAETMAFAHGGLDIVDDNLRWQWWITAPARVDRRRLREVLVPVLADMEVAGERPPALGPINMATAGPGVLRLLDLGVTEVAANDRAGDQAGHVRWQPEGAGGTLEVDIEAFHVWLAAFLAKPLAQSKLNKLAGVPGEIERHLFVGVSWSAPWPVVRLLDREVDALPFREPALPESASHLWVWGCELPGRALAWWPECGWLDVQRHWLAD</sequence>
<name>A0A975SXL7_9ACTN</name>
<gene>
    <name evidence="1" type="ORF">KRR39_20880</name>
</gene>
<dbReference type="AlphaFoldDB" id="A0A975SXL7"/>
<evidence type="ECO:0000313" key="1">
    <source>
        <dbReference type="EMBL" id="QWZ07814.1"/>
    </source>
</evidence>
<keyword evidence="2" id="KW-1185">Reference proteome</keyword>
<organism evidence="1 2">
    <name type="scientific">Nocardioides panacis</name>
    <dbReference type="NCBI Taxonomy" id="2849501"/>
    <lineage>
        <taxon>Bacteria</taxon>
        <taxon>Bacillati</taxon>
        <taxon>Actinomycetota</taxon>
        <taxon>Actinomycetes</taxon>
        <taxon>Propionibacteriales</taxon>
        <taxon>Nocardioidaceae</taxon>
        <taxon>Nocardioides</taxon>
    </lineage>
</organism>
<proteinExistence type="predicted"/>